<sequence length="129" mass="14788">MARPKKEIDQTDFEKLCGLQCTQEEICGWFGVTDKTLNSWCKRTYDQSFSETFKEKRGVGKISLRRAQFRLAEKNANMAIWLGKQYLGQSDRGEYTVAVDRREDDPLTLALKETARAIEQNEGSNASIK</sequence>
<organism evidence="1">
    <name type="scientific">Siphoviridae sp. ctuvC1</name>
    <dbReference type="NCBI Taxonomy" id="2826507"/>
    <lineage>
        <taxon>Viruses</taxon>
        <taxon>Duplodnaviria</taxon>
        <taxon>Heunggongvirae</taxon>
        <taxon>Uroviricota</taxon>
        <taxon>Caudoviricetes</taxon>
    </lineage>
</organism>
<dbReference type="EMBL" id="BK014784">
    <property type="protein sequence ID" value="DAD75463.1"/>
    <property type="molecule type" value="Genomic_DNA"/>
</dbReference>
<reference evidence="1" key="1">
    <citation type="journal article" date="2021" name="Proc. Natl. Acad. Sci. U.S.A.">
        <title>A Catalog of Tens of Thousands of Viruses from Human Metagenomes Reveals Hidden Associations with Chronic Diseases.</title>
        <authorList>
            <person name="Tisza M.J."/>
            <person name="Buck C.B."/>
        </authorList>
    </citation>
    <scope>NUCLEOTIDE SEQUENCE</scope>
    <source>
        <strain evidence="1">CtuvC1</strain>
    </source>
</reference>
<evidence type="ECO:0000313" key="1">
    <source>
        <dbReference type="EMBL" id="DAD75463.1"/>
    </source>
</evidence>
<accession>A0A8S5M090</accession>
<protein>
    <submittedName>
        <fullName evidence="1">DNA-packaging protein small subunit</fullName>
    </submittedName>
</protein>
<name>A0A8S5M090_9CAUD</name>
<proteinExistence type="predicted"/>